<proteinExistence type="predicted"/>
<name>A0A0H3ZN94_VIBSP</name>
<dbReference type="EMBL" id="KP795456">
    <property type="protein sequence ID" value="AKN35892.1"/>
    <property type="molecule type" value="Genomic_DNA"/>
</dbReference>
<accession>A0A0H3ZN94</accession>
<protein>
    <submittedName>
        <fullName evidence="1">Uncharacterized protein</fullName>
    </submittedName>
</protein>
<sequence length="70" mass="8014">MPLPYHLWNIPWSVADARRSVQNILNPNRVQEYLKCFNDMAIMKGLNGLQSFKYSDQNQLPTAGFVTSGK</sequence>
<organism evidence="1">
    <name type="scientific">Vibrio splendidus</name>
    <dbReference type="NCBI Taxonomy" id="29497"/>
    <lineage>
        <taxon>Bacteria</taxon>
        <taxon>Pseudomonadati</taxon>
        <taxon>Pseudomonadota</taxon>
        <taxon>Gammaproteobacteria</taxon>
        <taxon>Vibrionales</taxon>
        <taxon>Vibrionaceae</taxon>
        <taxon>Vibrio</taxon>
    </lineage>
</organism>
<evidence type="ECO:0000313" key="1">
    <source>
        <dbReference type="EMBL" id="AKN35892.1"/>
    </source>
</evidence>
<reference evidence="1" key="1">
    <citation type="journal article" date="2015" name="MBio">
        <title>Eco-Evolutionary Dynamics of Episomes among Ecologically Cohesive Bacterial Populations.</title>
        <authorList>
            <person name="Xue H."/>
            <person name="Cordero O.X."/>
            <person name="Camas F.M."/>
            <person name="Trimble W."/>
            <person name="Meyer F."/>
            <person name="Guglielmini J."/>
            <person name="Rocha E.P."/>
            <person name="Polz M.F."/>
        </authorList>
    </citation>
    <scope>NUCLEOTIDE SEQUENCE</scope>
    <source>
        <strain evidence="1">5S_22</strain>
    </source>
</reference>
<dbReference type="AlphaFoldDB" id="A0A0H3ZN94"/>